<sequence length="444" mass="47110">MNKLGARHTVAACYIGYITQAIVNNFAPLLFLTFQEEFSLSLTLIGTLVTVNFGVQLLVDLISSKIVDKLGYRPCMVAAHLFAAAGLCMLAFLPRLLPMPAAGLFIASAVYAVGGGLIEVLVSPTIEACPSKNKKASMSMLHSFYCWGQVAVVALSTLFFWAAGIRSWHVLAYIWAAVPLCNAVYFLFVPLFPLVEEGKGMQVRQLLSSRVFWLLFVLMFCAGSCEQAVSQWASAFAESGLHVSKTLGDLLGPCMFALFMGLSRLLFSLFGAKLRLRPSLSLAAAVCAAGYALCAFSPASLPFLGLVGCGVVGFAVGIMWPGTFSLASAALPKGGTALFALLALAGDVGCAAGPTAVGAVSDAFGGDIRLGIACGLAVPLLMLVVLFFYRERGRGEAEASAWQPVSRAVCFFRLSARAPRCIFFAMPPAAVRGRGTRHPSVRIE</sequence>
<dbReference type="Pfam" id="PF07690">
    <property type="entry name" value="MFS_1"/>
    <property type="match status" value="1"/>
</dbReference>
<evidence type="ECO:0000256" key="5">
    <source>
        <dbReference type="ARBA" id="ARBA00022989"/>
    </source>
</evidence>
<dbReference type="PANTHER" id="PTHR23514:SF3">
    <property type="entry name" value="BYPASS OF STOP CODON PROTEIN 6"/>
    <property type="match status" value="1"/>
</dbReference>
<feature type="transmembrane region" description="Helical" evidence="7">
    <location>
        <begin position="250"/>
        <end position="267"/>
    </location>
</feature>
<dbReference type="InterPro" id="IPR020846">
    <property type="entry name" value="MFS_dom"/>
</dbReference>
<dbReference type="GO" id="GO:0022857">
    <property type="term" value="F:transmembrane transporter activity"/>
    <property type="evidence" value="ECO:0007669"/>
    <property type="project" value="InterPro"/>
</dbReference>
<keyword evidence="3" id="KW-0813">Transport</keyword>
<feature type="domain" description="Major facilitator superfamily (MFS) profile" evidence="8">
    <location>
        <begin position="9"/>
        <end position="393"/>
    </location>
</feature>
<dbReference type="EMBL" id="DXEW01000037">
    <property type="protein sequence ID" value="HIX51163.1"/>
    <property type="molecule type" value="Genomic_DNA"/>
</dbReference>
<dbReference type="InterPro" id="IPR011701">
    <property type="entry name" value="MFS"/>
</dbReference>
<comment type="caution">
    <text evidence="9">The sequence shown here is derived from an EMBL/GenBank/DDBJ whole genome shotgun (WGS) entry which is preliminary data.</text>
</comment>
<feature type="transmembrane region" description="Helical" evidence="7">
    <location>
        <begin position="71"/>
        <end position="93"/>
    </location>
</feature>
<gene>
    <name evidence="9" type="ORF">H9851_07795</name>
</gene>
<keyword evidence="5 7" id="KW-1133">Transmembrane helix</keyword>
<feature type="transmembrane region" description="Helical" evidence="7">
    <location>
        <begin position="336"/>
        <end position="356"/>
    </location>
</feature>
<dbReference type="SUPFAM" id="SSF103473">
    <property type="entry name" value="MFS general substrate transporter"/>
    <property type="match status" value="1"/>
</dbReference>
<feature type="transmembrane region" description="Helical" evidence="7">
    <location>
        <begin position="279"/>
        <end position="298"/>
    </location>
</feature>
<proteinExistence type="inferred from homology"/>
<feature type="transmembrane region" description="Helical" evidence="7">
    <location>
        <begin position="99"/>
        <end position="123"/>
    </location>
</feature>
<evidence type="ECO:0000256" key="2">
    <source>
        <dbReference type="ARBA" id="ARBA00008335"/>
    </source>
</evidence>
<evidence type="ECO:0000256" key="3">
    <source>
        <dbReference type="ARBA" id="ARBA00022448"/>
    </source>
</evidence>
<reference evidence="9" key="2">
    <citation type="submission" date="2021-04" db="EMBL/GenBank/DDBJ databases">
        <authorList>
            <person name="Gilroy R."/>
        </authorList>
    </citation>
    <scope>NUCLEOTIDE SEQUENCE</scope>
    <source>
        <strain evidence="9">2189</strain>
    </source>
</reference>
<comment type="subcellular location">
    <subcellularLocation>
        <location evidence="1">Cell membrane</location>
        <topology evidence="1">Multi-pass membrane protein</topology>
    </subcellularLocation>
</comment>
<evidence type="ECO:0000256" key="7">
    <source>
        <dbReference type="SAM" id="Phobius"/>
    </source>
</evidence>
<accession>A0A9D1W2V8</accession>
<feature type="transmembrane region" description="Helical" evidence="7">
    <location>
        <begin position="144"/>
        <end position="164"/>
    </location>
</feature>
<evidence type="ECO:0000259" key="8">
    <source>
        <dbReference type="PROSITE" id="PS50850"/>
    </source>
</evidence>
<protein>
    <submittedName>
        <fullName evidence="9">MFS transporter</fullName>
    </submittedName>
</protein>
<dbReference type="PROSITE" id="PS50850">
    <property type="entry name" value="MFS"/>
    <property type="match status" value="1"/>
</dbReference>
<feature type="transmembrane region" description="Helical" evidence="7">
    <location>
        <begin position="170"/>
        <end position="191"/>
    </location>
</feature>
<feature type="transmembrane region" description="Helical" evidence="7">
    <location>
        <begin position="304"/>
        <end position="324"/>
    </location>
</feature>
<comment type="similarity">
    <text evidence="2">Belongs to the major facilitator superfamily.</text>
</comment>
<dbReference type="InterPro" id="IPR036259">
    <property type="entry name" value="MFS_trans_sf"/>
</dbReference>
<dbReference type="AlphaFoldDB" id="A0A9D1W2V8"/>
<dbReference type="Proteomes" id="UP000886847">
    <property type="component" value="Unassembled WGS sequence"/>
</dbReference>
<evidence type="ECO:0000256" key="6">
    <source>
        <dbReference type="ARBA" id="ARBA00023136"/>
    </source>
</evidence>
<dbReference type="Gene3D" id="1.20.1250.20">
    <property type="entry name" value="MFS general substrate transporter like domains"/>
    <property type="match status" value="2"/>
</dbReference>
<keyword evidence="6 7" id="KW-0472">Membrane</keyword>
<evidence type="ECO:0000313" key="9">
    <source>
        <dbReference type="EMBL" id="HIX51163.1"/>
    </source>
</evidence>
<keyword evidence="4 7" id="KW-0812">Transmembrane</keyword>
<dbReference type="InterPro" id="IPR051788">
    <property type="entry name" value="MFS_Transporter"/>
</dbReference>
<feature type="transmembrane region" description="Helical" evidence="7">
    <location>
        <begin position="211"/>
        <end position="230"/>
    </location>
</feature>
<dbReference type="GO" id="GO:0005886">
    <property type="term" value="C:plasma membrane"/>
    <property type="evidence" value="ECO:0007669"/>
    <property type="project" value="UniProtKB-SubCell"/>
</dbReference>
<feature type="transmembrane region" description="Helical" evidence="7">
    <location>
        <begin position="12"/>
        <end position="32"/>
    </location>
</feature>
<name>A0A9D1W2V8_9FIRM</name>
<reference evidence="9" key="1">
    <citation type="journal article" date="2021" name="PeerJ">
        <title>Extensive microbial diversity within the chicken gut microbiome revealed by metagenomics and culture.</title>
        <authorList>
            <person name="Gilroy R."/>
            <person name="Ravi A."/>
            <person name="Getino M."/>
            <person name="Pursley I."/>
            <person name="Horton D.L."/>
            <person name="Alikhan N.F."/>
            <person name="Baker D."/>
            <person name="Gharbi K."/>
            <person name="Hall N."/>
            <person name="Watson M."/>
            <person name="Adriaenssens E.M."/>
            <person name="Foster-Nyarko E."/>
            <person name="Jarju S."/>
            <person name="Secka A."/>
            <person name="Antonio M."/>
            <person name="Oren A."/>
            <person name="Chaudhuri R.R."/>
            <person name="La Ragione R."/>
            <person name="Hildebrand F."/>
            <person name="Pallen M.J."/>
        </authorList>
    </citation>
    <scope>NUCLEOTIDE SEQUENCE</scope>
    <source>
        <strain evidence="9">2189</strain>
    </source>
</reference>
<evidence type="ECO:0000313" key="10">
    <source>
        <dbReference type="Proteomes" id="UP000886847"/>
    </source>
</evidence>
<feature type="transmembrane region" description="Helical" evidence="7">
    <location>
        <begin position="38"/>
        <end position="59"/>
    </location>
</feature>
<dbReference type="PANTHER" id="PTHR23514">
    <property type="entry name" value="BYPASS OF STOP CODON PROTEIN 6"/>
    <property type="match status" value="1"/>
</dbReference>
<organism evidence="9 10">
    <name type="scientific">Candidatus Borkfalkia faecavium</name>
    <dbReference type="NCBI Taxonomy" id="2838508"/>
    <lineage>
        <taxon>Bacteria</taxon>
        <taxon>Bacillati</taxon>
        <taxon>Bacillota</taxon>
        <taxon>Clostridia</taxon>
        <taxon>Christensenellales</taxon>
        <taxon>Christensenellaceae</taxon>
        <taxon>Candidatus Borkfalkia</taxon>
    </lineage>
</organism>
<evidence type="ECO:0000256" key="1">
    <source>
        <dbReference type="ARBA" id="ARBA00004651"/>
    </source>
</evidence>
<feature type="transmembrane region" description="Helical" evidence="7">
    <location>
        <begin position="368"/>
        <end position="389"/>
    </location>
</feature>
<evidence type="ECO:0000256" key="4">
    <source>
        <dbReference type="ARBA" id="ARBA00022692"/>
    </source>
</evidence>